<gene>
    <name evidence="3" type="ORF">JIP62_00495</name>
</gene>
<protein>
    <submittedName>
        <fullName evidence="3">DUF2059 domain-containing protein</fullName>
    </submittedName>
</protein>
<reference evidence="3 4" key="1">
    <citation type="submission" date="2021-01" db="EMBL/GenBank/DDBJ databases">
        <title>Brevundimonas vitis sp. nov., an bacterium isolated from grape (Vitis vinifera).</title>
        <authorList>
            <person name="Jiang L."/>
            <person name="Lee J."/>
        </authorList>
    </citation>
    <scope>NUCLEOTIDE SEQUENCE [LARGE SCALE GENOMIC DNA]</scope>
    <source>
        <strain evidence="3 4">GRTSA-9</strain>
    </source>
</reference>
<dbReference type="EMBL" id="CP067977">
    <property type="protein sequence ID" value="QQQ18670.1"/>
    <property type="molecule type" value="Genomic_DNA"/>
</dbReference>
<accession>A0ABX7BML5</accession>
<feature type="chain" id="PRO_5047387995" evidence="1">
    <location>
        <begin position="21"/>
        <end position="167"/>
    </location>
</feature>
<sequence length="167" mass="18360">MRVFAVLFAAVLMVAGPALAQDEGASRRMALAERYVQLSVGDHLADVLEAQVRDELLKTDNLPAAERAWMAENMPGILMRAMEGLMADVVPLYAERFTETELEALVAFFEGPMGQSIAVKQMEVGIEMQELMTPVLSAFLIELMTKYCAEFACDPNGLPTASKSRTR</sequence>
<feature type="domain" description="DUF2059" evidence="2">
    <location>
        <begin position="85"/>
        <end position="132"/>
    </location>
</feature>
<evidence type="ECO:0000313" key="4">
    <source>
        <dbReference type="Proteomes" id="UP000595448"/>
    </source>
</evidence>
<dbReference type="InterPro" id="IPR018637">
    <property type="entry name" value="DUF2059"/>
</dbReference>
<dbReference type="Proteomes" id="UP000595448">
    <property type="component" value="Chromosome"/>
</dbReference>
<feature type="signal peptide" evidence="1">
    <location>
        <begin position="1"/>
        <end position="20"/>
    </location>
</feature>
<dbReference type="Pfam" id="PF09832">
    <property type="entry name" value="DUF2059"/>
    <property type="match status" value="1"/>
</dbReference>
<evidence type="ECO:0000313" key="3">
    <source>
        <dbReference type="EMBL" id="QQQ18670.1"/>
    </source>
</evidence>
<organism evidence="3 4">
    <name type="scientific">Brevundimonas vitisensis</name>
    <dbReference type="NCBI Taxonomy" id="2800818"/>
    <lineage>
        <taxon>Bacteria</taxon>
        <taxon>Pseudomonadati</taxon>
        <taxon>Pseudomonadota</taxon>
        <taxon>Alphaproteobacteria</taxon>
        <taxon>Caulobacterales</taxon>
        <taxon>Caulobacteraceae</taxon>
        <taxon>Brevundimonas</taxon>
    </lineage>
</organism>
<keyword evidence="4" id="KW-1185">Reference proteome</keyword>
<name>A0ABX7BML5_9CAUL</name>
<proteinExistence type="predicted"/>
<evidence type="ECO:0000259" key="2">
    <source>
        <dbReference type="Pfam" id="PF09832"/>
    </source>
</evidence>
<keyword evidence="1" id="KW-0732">Signal</keyword>
<evidence type="ECO:0000256" key="1">
    <source>
        <dbReference type="SAM" id="SignalP"/>
    </source>
</evidence>
<dbReference type="RefSeq" id="WP_201103027.1">
    <property type="nucleotide sequence ID" value="NZ_CP067977.1"/>
</dbReference>